<accession>A0A380ZVG9</accession>
<dbReference type="RefSeq" id="WP_002665139.1">
    <property type="nucleotide sequence ID" value="NZ_UFTJ01000005.1"/>
</dbReference>
<evidence type="ECO:0000313" key="3">
    <source>
        <dbReference type="EMBL" id="SUV53293.1"/>
    </source>
</evidence>
<protein>
    <submittedName>
        <fullName evidence="3">Uncharacterized conserved protein</fullName>
    </submittedName>
</protein>
<reference evidence="3 4" key="1">
    <citation type="submission" date="2018-06" db="EMBL/GenBank/DDBJ databases">
        <authorList>
            <consortium name="Pathogen Informatics"/>
            <person name="Doyle S."/>
        </authorList>
    </citation>
    <scope>NUCLEOTIDE SEQUENCE [LARGE SCALE GENOMIC DNA]</scope>
    <source>
        <strain evidence="3 4">NCTC11661</strain>
    </source>
</reference>
<feature type="domain" description="GmrSD restriction endonucleases C-terminal" evidence="2">
    <location>
        <begin position="420"/>
        <end position="549"/>
    </location>
</feature>
<dbReference type="Pfam" id="PF03235">
    <property type="entry name" value="GmrSD_N"/>
    <property type="match status" value="1"/>
</dbReference>
<name>A0A380ZVG9_9FLAO</name>
<evidence type="ECO:0000259" key="2">
    <source>
        <dbReference type="Pfam" id="PF07510"/>
    </source>
</evidence>
<dbReference type="AlphaFoldDB" id="A0A380ZVG9"/>
<dbReference type="InterPro" id="IPR011089">
    <property type="entry name" value="GmrSD_C"/>
</dbReference>
<evidence type="ECO:0000259" key="1">
    <source>
        <dbReference type="Pfam" id="PF03235"/>
    </source>
</evidence>
<proteinExistence type="predicted"/>
<organism evidence="3 4">
    <name type="scientific">Bergeyella zoohelcum</name>
    <dbReference type="NCBI Taxonomy" id="1015"/>
    <lineage>
        <taxon>Bacteria</taxon>
        <taxon>Pseudomonadati</taxon>
        <taxon>Bacteroidota</taxon>
        <taxon>Flavobacteriia</taxon>
        <taxon>Flavobacteriales</taxon>
        <taxon>Weeksellaceae</taxon>
        <taxon>Bergeyella</taxon>
    </lineage>
</organism>
<sequence length="562" mass="66911">MADLHISKKTIQEFFTEVQNKKIIIPDYQRPYKWNTEKCETLWNDIENFAQTDAKIGGDYFLGTIVSYTNDYGNHEIIDGQQRITSFTLLLRAFYRKLEEMNEDKVVSNLKNKIAPCIWKVDDLSNEITDKKDIHICSEVATEEDNDTFHKILETGYTSEEKKDNYSVNYRFFLEKCNKYAMDNPLQWKELCVAILGKCVILPIKCNTQDTALTIFSTLNDRGLPLADSDIFKAQIYKNYSEEERCDFTEKWKELTEICSQGKDNIIDSIFRYYTHILRARKGDYTKEIGLRKFYAQDKYERLKAPNLMSEIMDLALFWRYINYNIEPDGVKYLISDESRKYLQCLNHYPNEYWKYVVSVFFTKNKQSDTFDVDFQIVLKSLVAFLFVRFIENPTVNAIKDDIFNFYIRLNDSNELKFNYIFNEDLLKQRIENFSSSRISRALLLLDAYLNPNQEKLIHSAFEIEHIFPRKWQDTNYNGWEKKEANLYLEKFGNKVIFEKKLNIQAGNGYFGNKKNRYKESKIANVQDLFNYPKNDWIKEDIEIRENEFKERLIAFFKVNLE</sequence>
<gene>
    <name evidence="3" type="ORF">NCTC11661_02442</name>
</gene>
<dbReference type="PANTHER" id="PTHR35149:SF2">
    <property type="entry name" value="DUF262 DOMAIN-CONTAINING PROTEIN"/>
    <property type="match status" value="1"/>
</dbReference>
<dbReference type="EMBL" id="UFTJ01000005">
    <property type="protein sequence ID" value="SUV53293.1"/>
    <property type="molecule type" value="Genomic_DNA"/>
</dbReference>
<dbReference type="Pfam" id="PF07510">
    <property type="entry name" value="GmrSD_C"/>
    <property type="match status" value="1"/>
</dbReference>
<dbReference type="PANTHER" id="PTHR35149">
    <property type="entry name" value="SLL5132 PROTEIN"/>
    <property type="match status" value="1"/>
</dbReference>
<feature type="domain" description="GmrSD restriction endonucleases N-terminal" evidence="1">
    <location>
        <begin position="12"/>
        <end position="236"/>
    </location>
</feature>
<dbReference type="Proteomes" id="UP000255515">
    <property type="component" value="Unassembled WGS sequence"/>
</dbReference>
<evidence type="ECO:0000313" key="4">
    <source>
        <dbReference type="Proteomes" id="UP000255515"/>
    </source>
</evidence>
<dbReference type="InterPro" id="IPR004919">
    <property type="entry name" value="GmrSD_N"/>
</dbReference>